<accession>A0A9J6F1R2</accession>
<dbReference type="GO" id="GO:0016485">
    <property type="term" value="P:protein processing"/>
    <property type="evidence" value="ECO:0007669"/>
    <property type="project" value="TreeGrafter"/>
</dbReference>
<feature type="compositionally biased region" description="Polar residues" evidence="2">
    <location>
        <begin position="63"/>
        <end position="78"/>
    </location>
</feature>
<protein>
    <recommendedName>
        <fullName evidence="3">Peptidase M13 N-terminal domain-containing protein</fullName>
    </recommendedName>
</protein>
<name>A0A9J6F1R2_RHIMP</name>
<dbReference type="PANTHER" id="PTHR11733:SF241">
    <property type="entry name" value="GH26575P-RELATED"/>
    <property type="match status" value="1"/>
</dbReference>
<dbReference type="SUPFAM" id="SSF55486">
    <property type="entry name" value="Metalloproteases ('zincins'), catalytic domain"/>
    <property type="match status" value="1"/>
</dbReference>
<comment type="caution">
    <text evidence="4">The sequence shown here is derived from an EMBL/GenBank/DDBJ whole genome shotgun (WGS) entry which is preliminary data.</text>
</comment>
<dbReference type="InterPro" id="IPR000718">
    <property type="entry name" value="Peptidase_M13"/>
</dbReference>
<dbReference type="PANTHER" id="PTHR11733">
    <property type="entry name" value="ZINC METALLOPROTEASE FAMILY M13 NEPRILYSIN-RELATED"/>
    <property type="match status" value="1"/>
</dbReference>
<dbReference type="Gene3D" id="1.10.1380.10">
    <property type="entry name" value="Neutral endopeptidase , domain2"/>
    <property type="match status" value="1"/>
</dbReference>
<evidence type="ECO:0000259" key="3">
    <source>
        <dbReference type="Pfam" id="PF05649"/>
    </source>
</evidence>
<dbReference type="InterPro" id="IPR042089">
    <property type="entry name" value="Peptidase_M13_dom_2"/>
</dbReference>
<dbReference type="Proteomes" id="UP000821866">
    <property type="component" value="Chromosome 1"/>
</dbReference>
<dbReference type="InterPro" id="IPR008753">
    <property type="entry name" value="Peptidase_M13_N"/>
</dbReference>
<dbReference type="Gene3D" id="3.40.390.10">
    <property type="entry name" value="Collagenase (Catalytic Domain)"/>
    <property type="match status" value="2"/>
</dbReference>
<evidence type="ECO:0000313" key="5">
    <source>
        <dbReference type="Proteomes" id="UP000821866"/>
    </source>
</evidence>
<dbReference type="GO" id="GO:0004222">
    <property type="term" value="F:metalloendopeptidase activity"/>
    <property type="evidence" value="ECO:0007669"/>
    <property type="project" value="InterPro"/>
</dbReference>
<dbReference type="AlphaFoldDB" id="A0A9J6F1R2"/>
<reference evidence="4" key="2">
    <citation type="submission" date="2021-09" db="EMBL/GenBank/DDBJ databases">
        <authorList>
            <person name="Jia N."/>
            <person name="Wang J."/>
            <person name="Shi W."/>
            <person name="Du L."/>
            <person name="Sun Y."/>
            <person name="Zhan W."/>
            <person name="Jiang J."/>
            <person name="Wang Q."/>
            <person name="Zhang B."/>
            <person name="Ji P."/>
            <person name="Sakyi L.B."/>
            <person name="Cui X."/>
            <person name="Yuan T."/>
            <person name="Jiang B."/>
            <person name="Yang W."/>
            <person name="Lam T.T.-Y."/>
            <person name="Chang Q."/>
            <person name="Ding S."/>
            <person name="Wang X."/>
            <person name="Zhu J."/>
            <person name="Ruan X."/>
            <person name="Zhao L."/>
            <person name="Wei J."/>
            <person name="Que T."/>
            <person name="Du C."/>
            <person name="Cheng J."/>
            <person name="Dai P."/>
            <person name="Han X."/>
            <person name="Huang E."/>
            <person name="Gao Y."/>
            <person name="Liu J."/>
            <person name="Shao H."/>
            <person name="Ye R."/>
            <person name="Li L."/>
            <person name="Wei W."/>
            <person name="Wang X."/>
            <person name="Wang C."/>
            <person name="Huo Q."/>
            <person name="Li W."/>
            <person name="Guo W."/>
            <person name="Chen H."/>
            <person name="Chen S."/>
            <person name="Zhou L."/>
            <person name="Zhou L."/>
            <person name="Ni X."/>
            <person name="Tian J."/>
            <person name="Zhou Y."/>
            <person name="Sheng Y."/>
            <person name="Liu T."/>
            <person name="Pan Y."/>
            <person name="Xia L."/>
            <person name="Li J."/>
            <person name="Zhao F."/>
            <person name="Cao W."/>
        </authorList>
    </citation>
    <scope>NUCLEOTIDE SEQUENCE</scope>
    <source>
        <strain evidence="4">Rmic-2018</strain>
        <tissue evidence="4">Larvae</tissue>
    </source>
</reference>
<sequence length="1144" mass="127941">MSARTKDLERPLRGNRIRGRPIPALANVKRSSFASEGTYIVSEKCGLSRDLSSHPRKRDRPSNILSEGSAPLTNKSLSITNKSICRKGQDSPENDTPVVTPGAATRINDITHGQKRMQDDAEEISQESQTSSARSISSVPSSSQDSRPASPLAANALEKTESIKCKHSARITSKQYSSTAVSTAAFSTCSETGETSMTTAVDEKNTPAQRLNSPLLLTDVRRPLSIRESVETNVREPKGWYRAKSALQSKKQPLQVSAALKTKMGTRYVDDSPGNSVAELTAPKSPRSNDLDVSVKVLKKRAPKKKYEVSQGKVSIAAAAGTNNVATTAPRHLKEQCPLTPSFRISYLTEEVPLERRSEESTLSLDSLVEEWQEVNVHEKGKEKVYATDRGDAFDAAEPLKRNEEPTNSWGKPETVMRSSYRSKTWKYSEAEALGPEVSNNARTEDADYDFVRVRKEIIHYKECLLYPLSVCLLMGSIMVGTFLLLPIDPSHRLEIKSMTSAVCVSPSCLQDASYLNTLLSWDRVDPCVDFYAFVCDRWTSQYTTSKPTSFPETFNDDYAALLENRIYSMIINKSLESHSLRPIRQLYEKCLSTARTDEEGWDPILELMFDVSLEGFPLTPPVRSSKSVWEMAARVLRKTGSSAIFGVGVAAHSLKGMGQDFLSVELPEILMRSDDIDINDATQLYTEAMFCALKALKKEYLPPVHALSVVKFASNLEKLVHRVGLTGAGRPVVEVLDASSELLIFFTELLQGAENVPFSVTGSEVVLQFPSAVKDTISLVHETEVHTVMNYLGIRLIAEMSPFLPRTEMVDFQSTLLYGKRKVDVPRPQLCVRMIEKAMSPLIVVSVISELTVDGSLTFFPGITGELFKGIMQQINASSYFDTYSHDAIRRLMSRIELRVLRPNWLTEPVLLEQYVNGFSSAANRSGFQYYIESHEHTFMSSLGRSSLQRWMRPVFTTNCWVELAPPAIYVPLLAFDITHSYGVGVDDHQLSRLSRHLAECVLHFIFDYTSAMTNDHQRWLSEQSEKRLLGTEICMNASAGEPLFRRVSDVLAVHYAYTLFCERSKGKEAQIVRLSVNRVLSWRQLFFVKLMLEACETSAHLGRTRSKVGQKWTMALRNSDDFADAYDCRLGSPMNARKKCVL</sequence>
<feature type="region of interest" description="Disordered" evidence="2">
    <location>
        <begin position="1"/>
        <end position="20"/>
    </location>
</feature>
<dbReference type="PROSITE" id="PS51885">
    <property type="entry name" value="NEPRILYSIN"/>
    <property type="match status" value="1"/>
</dbReference>
<keyword evidence="5" id="KW-1185">Reference proteome</keyword>
<organism evidence="4 5">
    <name type="scientific">Rhipicephalus microplus</name>
    <name type="common">Cattle tick</name>
    <name type="synonym">Boophilus microplus</name>
    <dbReference type="NCBI Taxonomy" id="6941"/>
    <lineage>
        <taxon>Eukaryota</taxon>
        <taxon>Metazoa</taxon>
        <taxon>Ecdysozoa</taxon>
        <taxon>Arthropoda</taxon>
        <taxon>Chelicerata</taxon>
        <taxon>Arachnida</taxon>
        <taxon>Acari</taxon>
        <taxon>Parasitiformes</taxon>
        <taxon>Ixodida</taxon>
        <taxon>Ixodoidea</taxon>
        <taxon>Ixodidae</taxon>
        <taxon>Rhipicephalinae</taxon>
        <taxon>Rhipicephalus</taxon>
        <taxon>Boophilus</taxon>
    </lineage>
</organism>
<dbReference type="InterPro" id="IPR024079">
    <property type="entry name" value="MetalloPept_cat_dom_sf"/>
</dbReference>
<comment type="similarity">
    <text evidence="1">Belongs to the peptidase M13 family.</text>
</comment>
<feature type="region of interest" description="Disordered" evidence="2">
    <location>
        <begin position="45"/>
        <end position="78"/>
    </location>
</feature>
<evidence type="ECO:0000256" key="2">
    <source>
        <dbReference type="SAM" id="MobiDB-lite"/>
    </source>
</evidence>
<feature type="domain" description="Peptidase M13 N-terminal" evidence="3">
    <location>
        <begin position="527"/>
        <end position="842"/>
    </location>
</feature>
<feature type="compositionally biased region" description="Basic and acidic residues" evidence="2">
    <location>
        <begin position="1"/>
        <end position="12"/>
    </location>
</feature>
<reference evidence="4" key="1">
    <citation type="journal article" date="2020" name="Cell">
        <title>Large-Scale Comparative Analyses of Tick Genomes Elucidate Their Genetic Diversity and Vector Capacities.</title>
        <authorList>
            <consortium name="Tick Genome and Microbiome Consortium (TIGMIC)"/>
            <person name="Jia N."/>
            <person name="Wang J."/>
            <person name="Shi W."/>
            <person name="Du L."/>
            <person name="Sun Y."/>
            <person name="Zhan W."/>
            <person name="Jiang J.F."/>
            <person name="Wang Q."/>
            <person name="Zhang B."/>
            <person name="Ji P."/>
            <person name="Bell-Sakyi L."/>
            <person name="Cui X.M."/>
            <person name="Yuan T.T."/>
            <person name="Jiang B.G."/>
            <person name="Yang W.F."/>
            <person name="Lam T.T."/>
            <person name="Chang Q.C."/>
            <person name="Ding S.J."/>
            <person name="Wang X.J."/>
            <person name="Zhu J.G."/>
            <person name="Ruan X.D."/>
            <person name="Zhao L."/>
            <person name="Wei J.T."/>
            <person name="Ye R.Z."/>
            <person name="Que T.C."/>
            <person name="Du C.H."/>
            <person name="Zhou Y.H."/>
            <person name="Cheng J.X."/>
            <person name="Dai P.F."/>
            <person name="Guo W.B."/>
            <person name="Han X.H."/>
            <person name="Huang E.J."/>
            <person name="Li L.F."/>
            <person name="Wei W."/>
            <person name="Gao Y.C."/>
            <person name="Liu J.Z."/>
            <person name="Shao H.Z."/>
            <person name="Wang X."/>
            <person name="Wang C.C."/>
            <person name="Yang T.C."/>
            <person name="Huo Q.B."/>
            <person name="Li W."/>
            <person name="Chen H.Y."/>
            <person name="Chen S.E."/>
            <person name="Zhou L.G."/>
            <person name="Ni X.B."/>
            <person name="Tian J.H."/>
            <person name="Sheng Y."/>
            <person name="Liu T."/>
            <person name="Pan Y.S."/>
            <person name="Xia L.Y."/>
            <person name="Li J."/>
            <person name="Zhao F."/>
            <person name="Cao W.C."/>
        </authorList>
    </citation>
    <scope>NUCLEOTIDE SEQUENCE</scope>
    <source>
        <strain evidence="4">Rmic-2018</strain>
    </source>
</reference>
<proteinExistence type="inferred from homology"/>
<dbReference type="EMBL" id="JABSTU010000001">
    <property type="protein sequence ID" value="KAH8040404.1"/>
    <property type="molecule type" value="Genomic_DNA"/>
</dbReference>
<feature type="compositionally biased region" description="Low complexity" evidence="2">
    <location>
        <begin position="131"/>
        <end position="150"/>
    </location>
</feature>
<dbReference type="Pfam" id="PF05649">
    <property type="entry name" value="Peptidase_M13_N"/>
    <property type="match status" value="1"/>
</dbReference>
<evidence type="ECO:0000313" key="4">
    <source>
        <dbReference type="EMBL" id="KAH8040404.1"/>
    </source>
</evidence>
<gene>
    <name evidence="4" type="ORF">HPB51_010184</name>
</gene>
<dbReference type="VEuPathDB" id="VectorBase:LOC119165680"/>
<feature type="region of interest" description="Disordered" evidence="2">
    <location>
        <begin position="114"/>
        <end position="153"/>
    </location>
</feature>
<dbReference type="GO" id="GO:0005886">
    <property type="term" value="C:plasma membrane"/>
    <property type="evidence" value="ECO:0007669"/>
    <property type="project" value="TreeGrafter"/>
</dbReference>
<evidence type="ECO:0000256" key="1">
    <source>
        <dbReference type="ARBA" id="ARBA00007357"/>
    </source>
</evidence>
<feature type="region of interest" description="Disordered" evidence="2">
    <location>
        <begin position="266"/>
        <end position="289"/>
    </location>
</feature>